<evidence type="ECO:0000313" key="2">
    <source>
        <dbReference type="Proteomes" id="UP000000909"/>
    </source>
</evidence>
<protein>
    <submittedName>
        <fullName evidence="1">Gp82</fullName>
    </submittedName>
</protein>
<dbReference type="KEGG" id="vg:4239082"/>
<accession>Q0QZE6</accession>
<dbReference type="RefSeq" id="YP_717749.1">
    <property type="nucleotide sequence ID" value="NC_008296.2"/>
</dbReference>
<dbReference type="Pfam" id="PF24012">
    <property type="entry name" value="DUF7326"/>
    <property type="match status" value="1"/>
</dbReference>
<keyword evidence="2" id="KW-1185">Reference proteome</keyword>
<dbReference type="EMBL" id="DQ149023">
    <property type="protein sequence ID" value="ABA47051.1"/>
    <property type="molecule type" value="Genomic_DNA"/>
</dbReference>
<dbReference type="Proteomes" id="UP000000909">
    <property type="component" value="Segment"/>
</dbReference>
<reference evidence="1 2" key="1">
    <citation type="journal article" date="2007" name="Environ. Microbiol.">
        <title>Genomic and structural analysis of Syn9, a cyanophage infecting marine Prochlorococcus and Synechococcus.</title>
        <authorList>
            <person name="Weigele P.R."/>
            <person name="Pope W.H."/>
            <person name="Pedulla M.L."/>
            <person name="Houtz J.M."/>
            <person name="Smith A.L."/>
            <person name="Conway J.F."/>
            <person name="King J."/>
            <person name="Hatfull G.F."/>
            <person name="Lawrence J.G."/>
            <person name="Hendrix R.W."/>
        </authorList>
    </citation>
    <scope>NUCLEOTIDE SEQUENCE</scope>
</reference>
<dbReference type="OrthoDB" id="27865at10239"/>
<name>Q0QZE6_BPSYS</name>
<dbReference type="InterPro" id="IPR055750">
    <property type="entry name" value="DUF7326"/>
</dbReference>
<dbReference type="GeneID" id="4239082"/>
<organismHost>
    <name type="scientific">Synechococcus</name>
    <dbReference type="NCBI Taxonomy" id="1129"/>
</organismHost>
<proteinExistence type="predicted"/>
<sequence length="72" mass="8663">MTTMTEQSPNKKDLDQLVDNYVMHIIEGLDYKDMEQMLFDMLQREYEKLSWDDVTEEIVDLYDEDTLINLLP</sequence>
<evidence type="ECO:0000313" key="1">
    <source>
        <dbReference type="EMBL" id="ABA47051.1"/>
    </source>
</evidence>
<organism evidence="1 2">
    <name type="scientific">Synechococcus phage syn9</name>
    <dbReference type="NCBI Taxonomy" id="382359"/>
    <lineage>
        <taxon>Viruses</taxon>
        <taxon>Duplodnaviria</taxon>
        <taxon>Heunggongvirae</taxon>
        <taxon>Uroviricota</taxon>
        <taxon>Caudoviricetes</taxon>
        <taxon>Pantevenvirales</taxon>
        <taxon>Kyanoviridae</taxon>
        <taxon>Ormenosvirus</taxon>
        <taxon>Ormenosvirus syn9</taxon>
    </lineage>
</organism>